<dbReference type="Gene3D" id="2.160.20.80">
    <property type="entry name" value="E3 ubiquitin-protein ligase SopA"/>
    <property type="match status" value="1"/>
</dbReference>
<name>A0A0F5YKL1_9CYAN</name>
<dbReference type="SUPFAM" id="SSF141571">
    <property type="entry name" value="Pentapeptide repeat-like"/>
    <property type="match status" value="1"/>
</dbReference>
<gene>
    <name evidence="1" type="ORF">WN50_03965</name>
</gene>
<dbReference type="OrthoDB" id="483710at2"/>
<protein>
    <submittedName>
        <fullName evidence="1">Low-complexity protein</fullName>
    </submittedName>
</protein>
<dbReference type="PANTHER" id="PTHR47200">
    <property type="entry name" value="THYLAKOID LUMENAL 15 KDA PROTEIN 1, CHLOROPLASTIC"/>
    <property type="match status" value="1"/>
</dbReference>
<accession>A0A0F5YKL1</accession>
<reference evidence="1 2" key="1">
    <citation type="submission" date="2015-06" db="EMBL/GenBank/DDBJ databases">
        <title>Draft genome assembly of filamentous brackish cyanobacterium Limnoraphis robusta strain CS-951.</title>
        <authorList>
            <person name="Willis A."/>
            <person name="Parks M."/>
            <person name="Burford M.A."/>
        </authorList>
    </citation>
    <scope>NUCLEOTIDE SEQUENCE [LARGE SCALE GENOMIC DNA]</scope>
    <source>
        <strain evidence="1 2">CS-951</strain>
    </source>
</reference>
<dbReference type="RefSeq" id="WP_046277207.1">
    <property type="nucleotide sequence ID" value="NZ_LATL02000181.1"/>
</dbReference>
<evidence type="ECO:0000313" key="2">
    <source>
        <dbReference type="Proteomes" id="UP000033607"/>
    </source>
</evidence>
<dbReference type="InterPro" id="IPR001646">
    <property type="entry name" value="5peptide_repeat"/>
</dbReference>
<comment type="caution">
    <text evidence="1">The sequence shown here is derived from an EMBL/GenBank/DDBJ whole genome shotgun (WGS) entry which is preliminary data.</text>
</comment>
<dbReference type="Proteomes" id="UP000033607">
    <property type="component" value="Unassembled WGS sequence"/>
</dbReference>
<evidence type="ECO:0000313" key="1">
    <source>
        <dbReference type="EMBL" id="KKD39298.1"/>
    </source>
</evidence>
<dbReference type="AlphaFoldDB" id="A0A0F5YKL1"/>
<sequence>MNNSIFLRFQTISLAFLVGLWLIVTGITSQPAGAENYEKRTLLNADFSEQVLTDSEFDFANLQESNFSHSDLRGVSLFGAKLQRTNFEGADLRYATLDTARFNKANLTNAILEGAYAYNTDFTNAIIQGADFTDVLLRRDMQQKLCAVAEGTNPVTGRNTRDTLYCN</sequence>
<dbReference type="PATRIC" id="fig|1637645.4.peg.3582"/>
<dbReference type="EMBL" id="LATL02000181">
    <property type="protein sequence ID" value="KKD39298.1"/>
    <property type="molecule type" value="Genomic_DNA"/>
</dbReference>
<dbReference type="Pfam" id="PF00805">
    <property type="entry name" value="Pentapeptide"/>
    <property type="match status" value="2"/>
</dbReference>
<dbReference type="InterPro" id="IPR044213">
    <property type="entry name" value="At2g44920-like"/>
</dbReference>
<proteinExistence type="predicted"/>
<organism evidence="1 2">
    <name type="scientific">Limnoraphis robusta CS-951</name>
    <dbReference type="NCBI Taxonomy" id="1637645"/>
    <lineage>
        <taxon>Bacteria</taxon>
        <taxon>Bacillati</taxon>
        <taxon>Cyanobacteriota</taxon>
        <taxon>Cyanophyceae</taxon>
        <taxon>Oscillatoriophycideae</taxon>
        <taxon>Oscillatoriales</taxon>
        <taxon>Sirenicapillariaceae</taxon>
        <taxon>Limnoraphis</taxon>
    </lineage>
</organism>
<dbReference type="PANTHER" id="PTHR47200:SF2">
    <property type="entry name" value="THYLAKOID LUMENAL 15 KDA PROTEIN 1, CHLOROPLASTIC"/>
    <property type="match status" value="1"/>
</dbReference>